<keyword evidence="1" id="KW-0812">Transmembrane</keyword>
<reference evidence="3" key="1">
    <citation type="submission" date="2018-09" db="EMBL/GenBank/DDBJ databases">
        <authorList>
            <person name="Zhu H."/>
        </authorList>
    </citation>
    <scope>NUCLEOTIDE SEQUENCE [LARGE SCALE GENOMIC DNA]</scope>
    <source>
        <strain evidence="3">K1S02-23</strain>
    </source>
</reference>
<organism evidence="2 3">
    <name type="scientific">Noviherbaspirillum sedimenti</name>
    <dbReference type="NCBI Taxonomy" id="2320865"/>
    <lineage>
        <taxon>Bacteria</taxon>
        <taxon>Pseudomonadati</taxon>
        <taxon>Pseudomonadota</taxon>
        <taxon>Betaproteobacteria</taxon>
        <taxon>Burkholderiales</taxon>
        <taxon>Oxalobacteraceae</taxon>
        <taxon>Noviherbaspirillum</taxon>
    </lineage>
</organism>
<evidence type="ECO:0000256" key="1">
    <source>
        <dbReference type="SAM" id="Phobius"/>
    </source>
</evidence>
<dbReference type="EMBL" id="QYUQ01000002">
    <property type="protein sequence ID" value="RJG04105.1"/>
    <property type="molecule type" value="Genomic_DNA"/>
</dbReference>
<protein>
    <submittedName>
        <fullName evidence="2">Uncharacterized protein</fullName>
    </submittedName>
</protein>
<sequence>MSFASVPHIIWFLILGIANLAAIIAWVAIIQRKASRRQRQAALVNVTIRDYFRHSGVDVAVASVTLGKDRRFTAFIESEPMKRFRLSHIIETTLREHVAKTCKLELDKIYWRFPIKEITPAKAGTEDQPAKDSDEYINEGLVPYRHLPKVDVHEISWEKFEEFTTSSPNAAGEPAPAEQAR</sequence>
<keyword evidence="3" id="KW-1185">Reference proteome</keyword>
<feature type="transmembrane region" description="Helical" evidence="1">
    <location>
        <begin position="6"/>
        <end position="29"/>
    </location>
</feature>
<gene>
    <name evidence="2" type="ORF">D3878_23025</name>
</gene>
<dbReference type="Proteomes" id="UP000266327">
    <property type="component" value="Unassembled WGS sequence"/>
</dbReference>
<dbReference type="AlphaFoldDB" id="A0A3A3G8X4"/>
<keyword evidence="1" id="KW-0472">Membrane</keyword>
<evidence type="ECO:0000313" key="2">
    <source>
        <dbReference type="EMBL" id="RJG04105.1"/>
    </source>
</evidence>
<evidence type="ECO:0000313" key="3">
    <source>
        <dbReference type="Proteomes" id="UP000266327"/>
    </source>
</evidence>
<keyword evidence="1" id="KW-1133">Transmembrane helix</keyword>
<comment type="caution">
    <text evidence="2">The sequence shown here is derived from an EMBL/GenBank/DDBJ whole genome shotgun (WGS) entry which is preliminary data.</text>
</comment>
<name>A0A3A3G8X4_9BURK</name>
<accession>A0A3A3G8X4</accession>
<proteinExistence type="predicted"/>